<protein>
    <recommendedName>
        <fullName evidence="4">DUF3592 domain-containing protein</fullName>
    </recommendedName>
</protein>
<accession>A0ABP5XJW5</accession>
<dbReference type="EMBL" id="BAAARW010000039">
    <property type="protein sequence ID" value="GAA2453734.1"/>
    <property type="molecule type" value="Genomic_DNA"/>
</dbReference>
<feature type="transmembrane region" description="Helical" evidence="1">
    <location>
        <begin position="61"/>
        <end position="78"/>
    </location>
</feature>
<organism evidence="2 3">
    <name type="scientific">Actinomadura vinacea</name>
    <dbReference type="NCBI Taxonomy" id="115336"/>
    <lineage>
        <taxon>Bacteria</taxon>
        <taxon>Bacillati</taxon>
        <taxon>Actinomycetota</taxon>
        <taxon>Actinomycetes</taxon>
        <taxon>Streptosporangiales</taxon>
        <taxon>Thermomonosporaceae</taxon>
        <taxon>Actinomadura</taxon>
    </lineage>
</organism>
<reference evidence="3" key="1">
    <citation type="journal article" date="2019" name="Int. J. Syst. Evol. Microbiol.">
        <title>The Global Catalogue of Microorganisms (GCM) 10K type strain sequencing project: providing services to taxonomists for standard genome sequencing and annotation.</title>
        <authorList>
            <consortium name="The Broad Institute Genomics Platform"/>
            <consortium name="The Broad Institute Genome Sequencing Center for Infectious Disease"/>
            <person name="Wu L."/>
            <person name="Ma J."/>
        </authorList>
    </citation>
    <scope>NUCLEOTIDE SEQUENCE [LARGE SCALE GENOMIC DNA]</scope>
    <source>
        <strain evidence="3">JCM 3325</strain>
    </source>
</reference>
<evidence type="ECO:0008006" key="4">
    <source>
        <dbReference type="Google" id="ProtNLM"/>
    </source>
</evidence>
<evidence type="ECO:0000313" key="3">
    <source>
        <dbReference type="Proteomes" id="UP001501231"/>
    </source>
</evidence>
<feature type="transmembrane region" description="Helical" evidence="1">
    <location>
        <begin position="38"/>
        <end position="56"/>
    </location>
</feature>
<keyword evidence="1" id="KW-1133">Transmembrane helix</keyword>
<comment type="caution">
    <text evidence="2">The sequence shown here is derived from an EMBL/GenBank/DDBJ whole genome shotgun (WGS) entry which is preliminary data.</text>
</comment>
<keyword evidence="1" id="KW-0472">Membrane</keyword>
<feature type="transmembrane region" description="Helical" evidence="1">
    <location>
        <begin position="181"/>
        <end position="201"/>
    </location>
</feature>
<dbReference type="Proteomes" id="UP001501231">
    <property type="component" value="Unassembled WGS sequence"/>
</dbReference>
<keyword evidence="1" id="KW-0812">Transmembrane</keyword>
<proteinExistence type="predicted"/>
<evidence type="ECO:0000256" key="1">
    <source>
        <dbReference type="SAM" id="Phobius"/>
    </source>
</evidence>
<name>A0ABP5XJW5_9ACTN</name>
<evidence type="ECO:0000313" key="2">
    <source>
        <dbReference type="EMBL" id="GAA2453734.1"/>
    </source>
</evidence>
<keyword evidence="3" id="KW-1185">Reference proteome</keyword>
<sequence length="230" mass="25112">MITLRILMPAGLALLAVALSFGAGWLQAFGPMGVLGVLLRMAAFFVAFAPVTALFFGCTRALMGMAAAVVFFFCYYLANEAMTQHALAERGITSQCLVQDEKRRVVTEYHPGSGDDPGYTTTRTEYVYRLRCPSNGPGSMVTGSSVADKGEVIAVSWDPSGRLSPRPATGGDDAARTTRHALAAGGLGLLLVLLDALIDVVRYPRRPDWIQMARFDEFAHRRRRRNRRVP</sequence>
<gene>
    <name evidence="2" type="ORF">GCM10010191_85590</name>
</gene>